<dbReference type="Proteomes" id="UP000008068">
    <property type="component" value="Unassembled WGS sequence"/>
</dbReference>
<keyword evidence="2" id="KW-0732">Signal</keyword>
<protein>
    <recommendedName>
        <fullName evidence="5">Domain of unknown function WSN domain-containing protein</fullName>
    </recommendedName>
</protein>
<dbReference type="InParanoid" id="G0NNX9"/>
<sequence length="648" mass="75006">MWLLILSFLLTTTPGLRGNEDTLLPLKELYYEVSTVAKSLEGLSFGPDPSLVEKTKKVLEEYLPLDISSGLPEQIELLELRDKADDKKTSEETRKAVMDGLGVLENLKEVKTDETQVAKEIKKIERRSELDVNFNRRGTLEFWVEQLRLAMYSISKNHIGIEVYFKDEYTANPNIQVLCDAYKEFEECYDKYFREIEWIGIRPLSFDFLGKMKSEIAEGKERIETIKKLRDLSQKTLKVKEEIKVIEELRDSEAIQKNLKLLEKLKNTYESMRGLIGLESLEWRIVYSTQRLAPIQKHFENLKISPGDLTDPIKKIETCLADYDFSLDFSNDETEIKRTEEVVKEVRKLEAENEAVWKFATKCRKIARQMHNEYKAWLKKNPYKKGKKLSGASLKSLYSIYNKYNSNEDLEIPNDEFYPEKLLQEIRNLLKKLNLKAALKSLSEKISKINKFLNCYSALKIVPSEVKSLMDQPQEVWNFDARQLDYAAQIVYLFKEAHRFLMEQKHDISPAVTQEDVTGITDGLKVLKTILDFQQFWIKNSDQHPTVTLEIHTNISDILIPSDSHLDALIDFYSTQYQGGQRTRILKTLKGVREVSSSFSNKLEKMNEAVTRIKGVDPGTQNPQEPEYIDCSEGTCSQPLPLLEESPP</sequence>
<dbReference type="HOGENOM" id="CLU_422882_0_0_1"/>
<keyword evidence="4" id="KW-1185">Reference proteome</keyword>
<proteinExistence type="predicted"/>
<evidence type="ECO:0000313" key="3">
    <source>
        <dbReference type="EMBL" id="EGT34990.1"/>
    </source>
</evidence>
<dbReference type="eggNOG" id="ENOG502TIBC">
    <property type="taxonomic scope" value="Eukaryota"/>
</dbReference>
<dbReference type="OMA" id="REIEWIG"/>
<evidence type="ECO:0000313" key="4">
    <source>
        <dbReference type="Proteomes" id="UP000008068"/>
    </source>
</evidence>
<feature type="chain" id="PRO_5003405611" description="Domain of unknown function WSN domain-containing protein" evidence="2">
    <location>
        <begin position="19"/>
        <end position="648"/>
    </location>
</feature>
<dbReference type="AlphaFoldDB" id="G0NNX9"/>
<accession>G0NNX9</accession>
<dbReference type="OrthoDB" id="5881493at2759"/>
<dbReference type="EMBL" id="GL379917">
    <property type="protein sequence ID" value="EGT34990.1"/>
    <property type="molecule type" value="Genomic_DNA"/>
</dbReference>
<gene>
    <name evidence="3" type="ORF">CAEBREN_09347</name>
</gene>
<name>G0NNX9_CAEBE</name>
<feature type="signal peptide" evidence="2">
    <location>
        <begin position="1"/>
        <end position="18"/>
    </location>
</feature>
<feature type="region of interest" description="Disordered" evidence="1">
    <location>
        <begin position="615"/>
        <end position="648"/>
    </location>
</feature>
<dbReference type="STRING" id="135651.G0NNX9"/>
<evidence type="ECO:0000256" key="1">
    <source>
        <dbReference type="SAM" id="MobiDB-lite"/>
    </source>
</evidence>
<feature type="compositionally biased region" description="Low complexity" evidence="1">
    <location>
        <begin position="639"/>
        <end position="648"/>
    </location>
</feature>
<evidence type="ECO:0000256" key="2">
    <source>
        <dbReference type="SAM" id="SignalP"/>
    </source>
</evidence>
<evidence type="ECO:0008006" key="5">
    <source>
        <dbReference type="Google" id="ProtNLM"/>
    </source>
</evidence>
<reference evidence="4" key="1">
    <citation type="submission" date="2011-07" db="EMBL/GenBank/DDBJ databases">
        <authorList>
            <consortium name="Caenorhabditis brenneri Sequencing and Analysis Consortium"/>
            <person name="Wilson R.K."/>
        </authorList>
    </citation>
    <scope>NUCLEOTIDE SEQUENCE [LARGE SCALE GENOMIC DNA]</scope>
    <source>
        <strain evidence="4">PB2801</strain>
    </source>
</reference>
<organism evidence="4">
    <name type="scientific">Caenorhabditis brenneri</name>
    <name type="common">Nematode worm</name>
    <dbReference type="NCBI Taxonomy" id="135651"/>
    <lineage>
        <taxon>Eukaryota</taxon>
        <taxon>Metazoa</taxon>
        <taxon>Ecdysozoa</taxon>
        <taxon>Nematoda</taxon>
        <taxon>Chromadorea</taxon>
        <taxon>Rhabditida</taxon>
        <taxon>Rhabditina</taxon>
        <taxon>Rhabditomorpha</taxon>
        <taxon>Rhabditoidea</taxon>
        <taxon>Rhabditidae</taxon>
        <taxon>Peloderinae</taxon>
        <taxon>Caenorhabditis</taxon>
    </lineage>
</organism>